<sequence>MATEIKITPIIKGEDSKKFNAIISKSRENKVSASKKKSMVDLVEKVLAKK</sequence>
<dbReference type="EMBL" id="AGEE01000008">
    <property type="protein sequence ID" value="EHO13955.1"/>
    <property type="molecule type" value="Genomic_DNA"/>
</dbReference>
<evidence type="ECO:0000313" key="2">
    <source>
        <dbReference type="Proteomes" id="UP000004834"/>
    </source>
</evidence>
<evidence type="ECO:0000313" key="1">
    <source>
        <dbReference type="EMBL" id="EHO13955.1"/>
    </source>
</evidence>
<organism evidence="1 2">
    <name type="scientific">Myroides odoratimimus CIP 101113</name>
    <dbReference type="NCBI Taxonomy" id="883154"/>
    <lineage>
        <taxon>Bacteria</taxon>
        <taxon>Pseudomonadati</taxon>
        <taxon>Bacteroidota</taxon>
        <taxon>Flavobacteriia</taxon>
        <taxon>Flavobacteriales</taxon>
        <taxon>Flavobacteriaceae</taxon>
        <taxon>Myroides</taxon>
    </lineage>
</organism>
<protein>
    <submittedName>
        <fullName evidence="1">Uncharacterized protein</fullName>
    </submittedName>
</protein>
<reference evidence="1 2" key="1">
    <citation type="submission" date="2011-11" db="EMBL/GenBank/DDBJ databases">
        <title>The Genome Sequence of Myroides odoratimimus CIP 101113.</title>
        <authorList>
            <person name="Earl A."/>
            <person name="Ward D."/>
            <person name="Feldgarden M."/>
            <person name="Gevers D."/>
            <person name="Huys G."/>
            <person name="Young S.K."/>
            <person name="Zeng Q."/>
            <person name="Gargeya S."/>
            <person name="Fitzgerald M."/>
            <person name="Haas B."/>
            <person name="Abouelleil A."/>
            <person name="Alvarado L."/>
            <person name="Arachchi H.M."/>
            <person name="Berlin A."/>
            <person name="Brown A."/>
            <person name="Chapman S.B."/>
            <person name="Chen Z."/>
            <person name="Dunbar C."/>
            <person name="Freedman E."/>
            <person name="Gearin G."/>
            <person name="Goldberg J."/>
            <person name="Griggs A."/>
            <person name="Gujja S."/>
            <person name="Heiman D."/>
            <person name="Howarth C."/>
            <person name="Larson L."/>
            <person name="Lui A."/>
            <person name="MacDonald P.J.P."/>
            <person name="Montmayeur A."/>
            <person name="Murphy C."/>
            <person name="Neiman D."/>
            <person name="Pearson M."/>
            <person name="Priest M."/>
            <person name="Roberts A."/>
            <person name="Saif S."/>
            <person name="Shea T."/>
            <person name="Shenoy N."/>
            <person name="Sisk P."/>
            <person name="Stolte C."/>
            <person name="Sykes S."/>
            <person name="Wortman J."/>
            <person name="Nusbaum C."/>
            <person name="Birren B."/>
        </authorList>
    </citation>
    <scope>NUCLEOTIDE SEQUENCE [LARGE SCALE GENOMIC DNA]</scope>
    <source>
        <strain evidence="1 2">CIP 101113</strain>
    </source>
</reference>
<comment type="caution">
    <text evidence="1">The sequence shown here is derived from an EMBL/GenBank/DDBJ whole genome shotgun (WGS) entry which is preliminary data.</text>
</comment>
<gene>
    <name evidence="1" type="ORF">HMPREF9715_01029</name>
</gene>
<name>A0AAV3F5F6_9FLAO</name>
<accession>A0AAV3F5F6</accession>
<dbReference type="Proteomes" id="UP000004834">
    <property type="component" value="Unassembled WGS sequence"/>
</dbReference>
<dbReference type="AlphaFoldDB" id="A0AAV3F5F6"/>
<proteinExistence type="predicted"/>
<dbReference type="RefSeq" id="WP_006263026.1">
    <property type="nucleotide sequence ID" value="NZ_JH590837.1"/>
</dbReference>